<proteinExistence type="predicted"/>
<keyword evidence="3" id="KW-1185">Reference proteome</keyword>
<evidence type="ECO:0000313" key="2">
    <source>
        <dbReference type="EMBL" id="CAG7821285.1"/>
    </source>
</evidence>
<reference evidence="2" key="1">
    <citation type="submission" date="2021-06" db="EMBL/GenBank/DDBJ databases">
        <authorList>
            <person name="Hodson N. C."/>
            <person name="Mongue J. A."/>
            <person name="Jaron S. K."/>
        </authorList>
    </citation>
    <scope>NUCLEOTIDE SEQUENCE</scope>
</reference>
<dbReference type="GO" id="GO:0046872">
    <property type="term" value="F:metal ion binding"/>
    <property type="evidence" value="ECO:0007669"/>
    <property type="project" value="UniProtKB-KW"/>
</dbReference>
<dbReference type="OrthoDB" id="432719at2759"/>
<dbReference type="AlphaFoldDB" id="A0A8J2KV29"/>
<dbReference type="EMBL" id="CAJVCH010505911">
    <property type="protein sequence ID" value="CAG7821285.1"/>
    <property type="molecule type" value="Genomic_DNA"/>
</dbReference>
<dbReference type="Proteomes" id="UP000708208">
    <property type="component" value="Unassembled WGS sequence"/>
</dbReference>
<protein>
    <submittedName>
        <fullName evidence="2">Uncharacterized protein</fullName>
    </submittedName>
</protein>
<organism evidence="2 3">
    <name type="scientific">Allacma fusca</name>
    <dbReference type="NCBI Taxonomy" id="39272"/>
    <lineage>
        <taxon>Eukaryota</taxon>
        <taxon>Metazoa</taxon>
        <taxon>Ecdysozoa</taxon>
        <taxon>Arthropoda</taxon>
        <taxon>Hexapoda</taxon>
        <taxon>Collembola</taxon>
        <taxon>Symphypleona</taxon>
        <taxon>Sminthuridae</taxon>
        <taxon>Allacma</taxon>
    </lineage>
</organism>
<gene>
    <name evidence="2" type="ORF">AFUS01_LOCUS31633</name>
</gene>
<feature type="non-terminal residue" evidence="2">
    <location>
        <position position="1"/>
    </location>
</feature>
<sequence length="139" mass="15386">ILLKGDNKTTAKAIAQHVEITKPLAQANVGIAIASETDVAVETADVVIIRNDRLDLIACLDLSRTTEHLATGDLCYSLGWGQRQWQMALSSVSVGCSSILLKLWKKHTREKLSTPEYMKSLELRNYGPDDSTILFPFIE</sequence>
<name>A0A8J2KV29_9HEXA</name>
<feature type="non-terminal residue" evidence="2">
    <location>
        <position position="139"/>
    </location>
</feature>
<comment type="caution">
    <text evidence="2">The sequence shown here is derived from an EMBL/GenBank/DDBJ whole genome shotgun (WGS) entry which is preliminary data.</text>
</comment>
<accession>A0A8J2KV29</accession>
<dbReference type="PANTHER" id="PTHR46594">
    <property type="entry name" value="P-TYPE CATION-TRANSPORTING ATPASE"/>
    <property type="match status" value="1"/>
</dbReference>
<dbReference type="PANTHER" id="PTHR46594:SF4">
    <property type="entry name" value="P-TYPE CATION-TRANSPORTING ATPASE"/>
    <property type="match status" value="1"/>
</dbReference>
<evidence type="ECO:0000313" key="3">
    <source>
        <dbReference type="Proteomes" id="UP000708208"/>
    </source>
</evidence>
<evidence type="ECO:0000256" key="1">
    <source>
        <dbReference type="ARBA" id="ARBA00022723"/>
    </source>
</evidence>
<keyword evidence="1" id="KW-0479">Metal-binding</keyword>